<dbReference type="Pfam" id="PF01968">
    <property type="entry name" value="Hydantoinase_A"/>
    <property type="match status" value="1"/>
</dbReference>
<name>A0ABD3P8K4_9STRA</name>
<feature type="domain" description="Hydantoinase A/oxoprolinase" evidence="2">
    <location>
        <begin position="275"/>
        <end position="576"/>
    </location>
</feature>
<evidence type="ECO:0008006" key="8">
    <source>
        <dbReference type="Google" id="ProtNLM"/>
    </source>
</evidence>
<dbReference type="Proteomes" id="UP001516023">
    <property type="component" value="Unassembled WGS sequence"/>
</dbReference>
<dbReference type="Pfam" id="PF02538">
    <property type="entry name" value="Hydantoinase_B"/>
    <property type="match status" value="1"/>
</dbReference>
<dbReference type="InterPro" id="IPR002821">
    <property type="entry name" value="Hydantoinase_A"/>
</dbReference>
<evidence type="ECO:0000259" key="2">
    <source>
        <dbReference type="Pfam" id="PF01968"/>
    </source>
</evidence>
<dbReference type="Pfam" id="PF19278">
    <property type="entry name" value="Hydant_A_C"/>
    <property type="match status" value="1"/>
</dbReference>
<evidence type="ECO:0000313" key="6">
    <source>
        <dbReference type="EMBL" id="KAL3783511.1"/>
    </source>
</evidence>
<comment type="caution">
    <text evidence="6">The sequence shown here is derived from an EMBL/GenBank/DDBJ whole genome shotgun (WGS) entry which is preliminary data.</text>
</comment>
<reference evidence="6 7" key="1">
    <citation type="journal article" date="2020" name="G3 (Bethesda)">
        <title>Improved Reference Genome for Cyclotella cryptica CCMP332, a Model for Cell Wall Morphogenesis, Salinity Adaptation, and Lipid Production in Diatoms (Bacillariophyta).</title>
        <authorList>
            <person name="Roberts W.R."/>
            <person name="Downey K.M."/>
            <person name="Ruck E.C."/>
            <person name="Traller J.C."/>
            <person name="Alverson A.J."/>
        </authorList>
    </citation>
    <scope>NUCLEOTIDE SEQUENCE [LARGE SCALE GENOMIC DNA]</scope>
    <source>
        <strain evidence="6 7">CCMP332</strain>
    </source>
</reference>
<dbReference type="Pfam" id="PF05378">
    <property type="entry name" value="Hydant_A_N"/>
    <property type="match status" value="1"/>
</dbReference>
<dbReference type="EMBL" id="JABMIG020000258">
    <property type="protein sequence ID" value="KAL3783511.1"/>
    <property type="molecule type" value="Genomic_DNA"/>
</dbReference>
<dbReference type="PANTHER" id="PTHR11365">
    <property type="entry name" value="5-OXOPROLINASE RELATED"/>
    <property type="match status" value="1"/>
</dbReference>
<dbReference type="InterPro" id="IPR045079">
    <property type="entry name" value="Oxoprolinase-like"/>
</dbReference>
<dbReference type="InterPro" id="IPR008040">
    <property type="entry name" value="Hydant_A_N"/>
</dbReference>
<evidence type="ECO:0000256" key="1">
    <source>
        <dbReference type="ARBA" id="ARBA00010403"/>
    </source>
</evidence>
<comment type="similarity">
    <text evidence="1">Belongs to the oxoprolinase family.</text>
</comment>
<evidence type="ECO:0000259" key="5">
    <source>
        <dbReference type="Pfam" id="PF19278"/>
    </source>
</evidence>
<dbReference type="InterPro" id="IPR049517">
    <property type="entry name" value="ACX-like_C"/>
</dbReference>
<dbReference type="InterPro" id="IPR003692">
    <property type="entry name" value="Hydantoinase_B"/>
</dbReference>
<gene>
    <name evidence="6" type="ORF">HJC23_009476</name>
</gene>
<feature type="domain" description="Hydantoinase B/oxoprolinase" evidence="3">
    <location>
        <begin position="797"/>
        <end position="1311"/>
    </location>
</feature>
<keyword evidence="7" id="KW-1185">Reference proteome</keyword>
<organism evidence="6 7">
    <name type="scientific">Cyclotella cryptica</name>
    <dbReference type="NCBI Taxonomy" id="29204"/>
    <lineage>
        <taxon>Eukaryota</taxon>
        <taxon>Sar</taxon>
        <taxon>Stramenopiles</taxon>
        <taxon>Ochrophyta</taxon>
        <taxon>Bacillariophyta</taxon>
        <taxon>Coscinodiscophyceae</taxon>
        <taxon>Thalassiosirophycidae</taxon>
        <taxon>Stephanodiscales</taxon>
        <taxon>Stephanodiscaceae</taxon>
        <taxon>Cyclotella</taxon>
    </lineage>
</organism>
<proteinExistence type="inferred from homology"/>
<protein>
    <recommendedName>
        <fullName evidence="8">5-oxoprolinase</fullName>
    </recommendedName>
</protein>
<dbReference type="PANTHER" id="PTHR11365:SF2">
    <property type="entry name" value="5-OXOPROLINASE"/>
    <property type="match status" value="1"/>
</dbReference>
<sequence>MPSSATTTHRHADDKFHFSIDRGGTFTDVHCILPNGDEVASKLLSVDPSNYDDAPTEGIRRVLREYDTATNGSYLRGRPVDTSRIGSIRMGTTVATNALLEREGERTGLVITRGFRDLLQIGDQTRSDIFDLTCSCPGVLYEKVVEVEERVMLEEFYEGDTHHHDGPCFEEADLPSCSSRGNVTNYWPRVGMGRRCVGRTGEGVIDISPPDPENVRAALQSLVEEGIRSVAVVFLHSYVYPDHELMVGEIAKSMGCFTEIALSHQVMGMVKVVPRGHTACAAAYLTPKIAEYLAGFVKGFDDGLLTNVRLDFMKSDGGLTPVNDFGGHQAILSGPAGGVVGYAKTSYRESKDGAGDGSKRQPLPVIGFDMGGTSTDVSRYDGTLEHVFETTTAGVSIQAPQLDIHTVAAGGGSRLFLQNGLFVVGPESAKAHPGPVCYRKNGYLAVTDANVVLGRVIPDHFPHIFGPNEDKPLDLEGARAAFQALVDANPEANGKSIEELAYGFIRVANEAMCRPIRNLTQMRGFDITKHALACFGGAGPQHACAMARALGISKVYIHRYGGILSAYGLSMADAVVEEQEPAKEVYAVANSRSSGFDEGNDPSKATRESRLDFLAEKAQSSLMQQGYPKESIVVEKYLNMRYDGTDNAIMIKEDNIANHVPLPFAKTFVEQYYREFGFELEGRDILIDDFRVRAFVPGLTPLPPPIVPSIGTPIPNGRTSAYFENGWEDVPTFKFEDLMPGHEIKGPAIIVQSISTIVLEVGCTAMVTGDGDLDITVEKKLKDGDISLNENTEVEEDPVQLSIFAHRFMGIAEQMGRTLARTAISVNIKERLDFSCALFTNDGGLVANAPHIPVHLGAMQSAVKFQVEYWNAEGREGINEGDVFVSNHPQLAGGSHLPDITVITPVFYEGKILFFVASRGHHSDIGGISPGSMPPHSKCLEEEGARIIAFKLVKDGKFQDEGITDILVNQEFGGTRNLKDNLSDLRAQVAANNSGIRLLHQLVQENGLDTVEAYMYYIQKNAEMAVRNMLREFAAEHGTRAHAIDHMDDGTPIELTIDIDPSTGSACFDFEGTGPQIVGNLNAPPAVTYSAVIYSLRSLVGQDIPLNQGCLAPIEFKIPRFSLLNPSDDVGVVGGNVLTSQRVVDVVLKAFKACAASQGCMNNLTFGDKKFGYYETIAGGAGAGPTWDGRSGVHTHCTNTRITDPEILERRYPVLLRQFGLRKGSGGNGKHRGGDGVVREIEPLRPLTMSILSERRTLQPYGLEGGEPGKTGKNLLIDKRGIAFNIGAKYSGNFGVGERLVIETPGGGGYGMK</sequence>
<feature type="domain" description="Hydantoinase/oxoprolinase N-terminal" evidence="4">
    <location>
        <begin position="18"/>
        <end position="254"/>
    </location>
</feature>
<feature type="domain" description="Acetophenone carboxylase-like C-terminal" evidence="5">
    <location>
        <begin position="717"/>
        <end position="766"/>
    </location>
</feature>
<evidence type="ECO:0000313" key="7">
    <source>
        <dbReference type="Proteomes" id="UP001516023"/>
    </source>
</evidence>
<accession>A0ABD3P8K4</accession>
<evidence type="ECO:0000259" key="4">
    <source>
        <dbReference type="Pfam" id="PF05378"/>
    </source>
</evidence>
<evidence type="ECO:0000259" key="3">
    <source>
        <dbReference type="Pfam" id="PF02538"/>
    </source>
</evidence>